<evidence type="ECO:0000313" key="2">
    <source>
        <dbReference type="Proteomes" id="UP000310708"/>
    </source>
</evidence>
<reference evidence="1 2" key="1">
    <citation type="submission" date="2019-03" db="EMBL/GenBank/DDBJ databases">
        <title>Sequencing 25 genomes of Wallemia mellicola.</title>
        <authorList>
            <person name="Gostincar C."/>
        </authorList>
    </citation>
    <scope>NUCLEOTIDE SEQUENCE [LARGE SCALE GENOMIC DNA]</scope>
    <source>
        <strain evidence="1 2">EXF-757</strain>
    </source>
</reference>
<gene>
    <name evidence="1" type="ORF">E3Q01_03642</name>
</gene>
<accession>A0A4T0QH21</accession>
<protein>
    <submittedName>
        <fullName evidence="1">Uncharacterized protein</fullName>
    </submittedName>
</protein>
<evidence type="ECO:0000313" key="1">
    <source>
        <dbReference type="EMBL" id="TIC62965.1"/>
    </source>
</evidence>
<dbReference type="Proteomes" id="UP000310708">
    <property type="component" value="Unassembled WGS sequence"/>
</dbReference>
<name>A0A4T0QH21_9BASI</name>
<dbReference type="EMBL" id="SPRX01000057">
    <property type="protein sequence ID" value="TIC62965.1"/>
    <property type="molecule type" value="Genomic_DNA"/>
</dbReference>
<sequence length="84" mass="9957">MYSKVAHVIESFGCKHPLFKAKTINVLKKRYNSAKQTFEKTCNKSDEEIEELVMAYKLLRPQTHDEQYNLRELPRCDTSPMYKD</sequence>
<dbReference type="AlphaFoldDB" id="A0A4T0QH21"/>
<proteinExistence type="predicted"/>
<comment type="caution">
    <text evidence="1">The sequence shown here is derived from an EMBL/GenBank/DDBJ whole genome shotgun (WGS) entry which is preliminary data.</text>
</comment>
<organism evidence="1 2">
    <name type="scientific">Wallemia mellicola</name>
    <dbReference type="NCBI Taxonomy" id="1708541"/>
    <lineage>
        <taxon>Eukaryota</taxon>
        <taxon>Fungi</taxon>
        <taxon>Dikarya</taxon>
        <taxon>Basidiomycota</taxon>
        <taxon>Wallemiomycotina</taxon>
        <taxon>Wallemiomycetes</taxon>
        <taxon>Wallemiales</taxon>
        <taxon>Wallemiaceae</taxon>
        <taxon>Wallemia</taxon>
    </lineage>
</organism>